<protein>
    <submittedName>
        <fullName evidence="1">Uncharacterized protein</fullName>
    </submittedName>
</protein>
<sequence length="57" mass="6570">MITQAVGPDPRTFSSANRERNAFVEVYDGLSPEHQKMARAFLLFLREQQNTLRTDES</sequence>
<gene>
    <name evidence="1" type="ORF">AVDCRST_MAG93-1985</name>
</gene>
<reference evidence="1" key="1">
    <citation type="submission" date="2020-02" db="EMBL/GenBank/DDBJ databases">
        <authorList>
            <person name="Meier V. D."/>
        </authorList>
    </citation>
    <scope>NUCLEOTIDE SEQUENCE</scope>
    <source>
        <strain evidence="1">AVDCRST_MAG93</strain>
    </source>
</reference>
<name>A0A6J4IM47_9CHLR</name>
<evidence type="ECO:0000313" key="1">
    <source>
        <dbReference type="EMBL" id="CAA9256185.1"/>
    </source>
</evidence>
<dbReference type="EMBL" id="CADCTR010000675">
    <property type="protein sequence ID" value="CAA9256185.1"/>
    <property type="molecule type" value="Genomic_DNA"/>
</dbReference>
<dbReference type="AlphaFoldDB" id="A0A6J4IM47"/>
<accession>A0A6J4IM47</accession>
<proteinExistence type="predicted"/>
<organism evidence="1">
    <name type="scientific">uncultured Chloroflexia bacterium</name>
    <dbReference type="NCBI Taxonomy" id="1672391"/>
    <lineage>
        <taxon>Bacteria</taxon>
        <taxon>Bacillati</taxon>
        <taxon>Chloroflexota</taxon>
        <taxon>Chloroflexia</taxon>
        <taxon>environmental samples</taxon>
    </lineage>
</organism>